<proteinExistence type="predicted"/>
<comment type="caution">
    <text evidence="2">The sequence shown here is derived from an EMBL/GenBank/DDBJ whole genome shotgun (WGS) entry which is preliminary data.</text>
</comment>
<feature type="transmembrane region" description="Helical" evidence="1">
    <location>
        <begin position="143"/>
        <end position="166"/>
    </location>
</feature>
<evidence type="ECO:0000313" key="2">
    <source>
        <dbReference type="EMBL" id="KAF9461126.1"/>
    </source>
</evidence>
<gene>
    <name evidence="2" type="ORF">BDZ94DRAFT_1323535</name>
</gene>
<evidence type="ECO:0000256" key="1">
    <source>
        <dbReference type="SAM" id="Phobius"/>
    </source>
</evidence>
<dbReference type="OrthoDB" id="2896859at2759"/>
<feature type="transmembrane region" description="Helical" evidence="1">
    <location>
        <begin position="115"/>
        <end position="137"/>
    </location>
</feature>
<dbReference type="EMBL" id="MU150288">
    <property type="protein sequence ID" value="KAF9461126.1"/>
    <property type="molecule type" value="Genomic_DNA"/>
</dbReference>
<reference evidence="2" key="1">
    <citation type="submission" date="2020-11" db="EMBL/GenBank/DDBJ databases">
        <authorList>
            <consortium name="DOE Joint Genome Institute"/>
            <person name="Ahrendt S."/>
            <person name="Riley R."/>
            <person name="Andreopoulos W."/>
            <person name="Labutti K."/>
            <person name="Pangilinan J."/>
            <person name="Ruiz-Duenas F.J."/>
            <person name="Barrasa J.M."/>
            <person name="Sanchez-Garcia M."/>
            <person name="Camarero S."/>
            <person name="Miyauchi S."/>
            <person name="Serrano A."/>
            <person name="Linde D."/>
            <person name="Babiker R."/>
            <person name="Drula E."/>
            <person name="Ayuso-Fernandez I."/>
            <person name="Pacheco R."/>
            <person name="Padilla G."/>
            <person name="Ferreira P."/>
            <person name="Barriuso J."/>
            <person name="Kellner H."/>
            <person name="Castanera R."/>
            <person name="Alfaro M."/>
            <person name="Ramirez L."/>
            <person name="Pisabarro A.G."/>
            <person name="Kuo A."/>
            <person name="Tritt A."/>
            <person name="Lipzen A."/>
            <person name="He G."/>
            <person name="Yan M."/>
            <person name="Ng V."/>
            <person name="Cullen D."/>
            <person name="Martin F."/>
            <person name="Rosso M.-N."/>
            <person name="Henrissat B."/>
            <person name="Hibbett D."/>
            <person name="Martinez A.T."/>
            <person name="Grigoriev I.V."/>
        </authorList>
    </citation>
    <scope>NUCLEOTIDE SEQUENCE</scope>
    <source>
        <strain evidence="2">CBS 247.69</strain>
    </source>
</reference>
<dbReference type="Proteomes" id="UP000807353">
    <property type="component" value="Unassembled WGS sequence"/>
</dbReference>
<dbReference type="AlphaFoldDB" id="A0A9P5Y403"/>
<sequence>MATSKAFLDSKHAQVIAVMLESLLVGIFASLIGFVVWIMWTNCYTMSKIHKVLFGATIAMFILSVAHLSLIIHEVIVDSVPLVYVQIQIVLSVFQYVIGDLVLIWRVWVIWGHNFVVASGPLIMMMASAAFGFRLVSGNDGNTFFATVSVVLVVANTTLCTFLIAGRIWFMKRRARNTPTSISTPQISNQYRKIIILVVESGALYASCQIVSLVLYYTESPGLPIILDLEIPLIGILPTLIIIFVHFGVVSGSRNSSVPSRLAHDRTSHIKMNVSGLPTSMNFPLGELRRASDNFPPVGYPPNSLAKAPSHFRYDVPGPM</sequence>
<protein>
    <submittedName>
        <fullName evidence="2">Uncharacterized protein</fullName>
    </submittedName>
</protein>
<keyword evidence="3" id="KW-1185">Reference proteome</keyword>
<keyword evidence="1" id="KW-1133">Transmembrane helix</keyword>
<feature type="transmembrane region" description="Helical" evidence="1">
    <location>
        <begin position="84"/>
        <end position="108"/>
    </location>
</feature>
<keyword evidence="1" id="KW-0812">Transmembrane</keyword>
<keyword evidence="1" id="KW-0472">Membrane</keyword>
<feature type="transmembrane region" description="Helical" evidence="1">
    <location>
        <begin position="15"/>
        <end position="40"/>
    </location>
</feature>
<feature type="transmembrane region" description="Helical" evidence="1">
    <location>
        <begin position="229"/>
        <end position="251"/>
    </location>
</feature>
<name>A0A9P5Y403_9AGAR</name>
<feature type="transmembrane region" description="Helical" evidence="1">
    <location>
        <begin position="194"/>
        <end position="217"/>
    </location>
</feature>
<evidence type="ECO:0000313" key="3">
    <source>
        <dbReference type="Proteomes" id="UP000807353"/>
    </source>
</evidence>
<accession>A0A9P5Y403</accession>
<feature type="transmembrane region" description="Helical" evidence="1">
    <location>
        <begin position="52"/>
        <end position="72"/>
    </location>
</feature>
<organism evidence="2 3">
    <name type="scientific">Collybia nuda</name>
    <dbReference type="NCBI Taxonomy" id="64659"/>
    <lineage>
        <taxon>Eukaryota</taxon>
        <taxon>Fungi</taxon>
        <taxon>Dikarya</taxon>
        <taxon>Basidiomycota</taxon>
        <taxon>Agaricomycotina</taxon>
        <taxon>Agaricomycetes</taxon>
        <taxon>Agaricomycetidae</taxon>
        <taxon>Agaricales</taxon>
        <taxon>Tricholomatineae</taxon>
        <taxon>Clitocybaceae</taxon>
        <taxon>Collybia</taxon>
    </lineage>
</organism>